<evidence type="ECO:0000313" key="2">
    <source>
        <dbReference type="EMBL" id="XAY05268.1"/>
    </source>
</evidence>
<feature type="signal peptide" evidence="1">
    <location>
        <begin position="1"/>
        <end position="26"/>
    </location>
</feature>
<protein>
    <recommendedName>
        <fullName evidence="3">NlpC/P60 domain-containing protein</fullName>
    </recommendedName>
</protein>
<dbReference type="RefSeq" id="WP_354701781.1">
    <property type="nucleotide sequence ID" value="NZ_CP114014.1"/>
</dbReference>
<gene>
    <name evidence="2" type="ORF">DSM112329_02114</name>
</gene>
<dbReference type="EMBL" id="CP114014">
    <property type="protein sequence ID" value="XAY05268.1"/>
    <property type="molecule type" value="Genomic_DNA"/>
</dbReference>
<proteinExistence type="predicted"/>
<reference evidence="2" key="1">
    <citation type="submission" date="2022-12" db="EMBL/GenBank/DDBJ databases">
        <title>Paraconexibacter alkalitolerans sp. nov. and Baekduia alba sp. nov., isolated from soil and emended description of the genera Paraconexibacter (Chun et al., 2020) and Baekduia (An et al., 2020).</title>
        <authorList>
            <person name="Vieira S."/>
            <person name="Huber K.J."/>
            <person name="Geppert A."/>
            <person name="Wolf J."/>
            <person name="Neumann-Schaal M."/>
            <person name="Muesken M."/>
            <person name="Overmann J."/>
        </authorList>
    </citation>
    <scope>NUCLEOTIDE SEQUENCE</scope>
    <source>
        <strain evidence="2">AEG42_29</strain>
    </source>
</reference>
<keyword evidence="1" id="KW-0732">Signal</keyword>
<sequence>MTIAITRAQGAAASLVLATLALPITAATALAPLLDGPAFPAGTGPAPLDAPLSAATVGLLRSTPAATLASVQAAELDAYRRPIRWRVEVKQARWDAARRLSRLPIRAVLPLMRAAGDRIATLPYVLGGGHGSFDAAAYDCSGSVSYVLRAAGLLERPLTSGALAAYGDPGPGEHVTIYANSEHAFMTIDGRRFDTSALDGGGSRWSNAPASTAGYVVRHPVGL</sequence>
<dbReference type="Gene3D" id="3.90.1720.10">
    <property type="entry name" value="endopeptidase domain like (from Nostoc punctiforme)"/>
    <property type="match status" value="1"/>
</dbReference>
<feature type="chain" id="PRO_5043582534" description="NlpC/P60 domain-containing protein" evidence="1">
    <location>
        <begin position="27"/>
        <end position="223"/>
    </location>
</feature>
<evidence type="ECO:0008006" key="3">
    <source>
        <dbReference type="Google" id="ProtNLM"/>
    </source>
</evidence>
<dbReference type="AlphaFoldDB" id="A0AAU7AUA9"/>
<accession>A0AAU7AUA9</accession>
<organism evidence="2">
    <name type="scientific">Paraconexibacter sp. AEG42_29</name>
    <dbReference type="NCBI Taxonomy" id="2997339"/>
    <lineage>
        <taxon>Bacteria</taxon>
        <taxon>Bacillati</taxon>
        <taxon>Actinomycetota</taxon>
        <taxon>Thermoleophilia</taxon>
        <taxon>Solirubrobacterales</taxon>
        <taxon>Paraconexibacteraceae</taxon>
        <taxon>Paraconexibacter</taxon>
    </lineage>
</organism>
<dbReference type="InterPro" id="IPR038765">
    <property type="entry name" value="Papain-like_cys_pep_sf"/>
</dbReference>
<name>A0AAU7AUA9_9ACTN</name>
<dbReference type="KEGG" id="parq:DSM112329_02114"/>
<dbReference type="SUPFAM" id="SSF54001">
    <property type="entry name" value="Cysteine proteinases"/>
    <property type="match status" value="1"/>
</dbReference>
<evidence type="ECO:0000256" key="1">
    <source>
        <dbReference type="SAM" id="SignalP"/>
    </source>
</evidence>